<protein>
    <recommendedName>
        <fullName evidence="1">FAE domain-containing protein</fullName>
    </recommendedName>
</protein>
<accession>A0A6G1C166</accession>
<proteinExistence type="predicted"/>
<comment type="caution">
    <text evidence="2">The sequence shown here is derived from an EMBL/GenBank/DDBJ whole genome shotgun (WGS) entry which is preliminary data.</text>
</comment>
<dbReference type="Proteomes" id="UP000479710">
    <property type="component" value="Unassembled WGS sequence"/>
</dbReference>
<evidence type="ECO:0000259" key="1">
    <source>
        <dbReference type="Pfam" id="PF08392"/>
    </source>
</evidence>
<dbReference type="GO" id="GO:0016020">
    <property type="term" value="C:membrane"/>
    <property type="evidence" value="ECO:0007669"/>
    <property type="project" value="InterPro"/>
</dbReference>
<dbReference type="EMBL" id="SPHZ02000011">
    <property type="protein sequence ID" value="KAF0893343.1"/>
    <property type="molecule type" value="Genomic_DNA"/>
</dbReference>
<sequence>MFSVVDELFAKCGVSPRARDVGVLIVNGSLPLQHSPILPSLAAIVPWSSTAIICAAVHLVSATTLAAWAAVCSAGILVLELARNVLSFEAELFS</sequence>
<reference evidence="2 3" key="1">
    <citation type="submission" date="2019-11" db="EMBL/GenBank/DDBJ databases">
        <title>Whole genome sequence of Oryza granulata.</title>
        <authorList>
            <person name="Li W."/>
        </authorList>
    </citation>
    <scope>NUCLEOTIDE SEQUENCE [LARGE SCALE GENOMIC DNA]</scope>
    <source>
        <strain evidence="3">cv. Menghai</strain>
        <tissue evidence="2">Leaf</tissue>
    </source>
</reference>
<organism evidence="2 3">
    <name type="scientific">Oryza meyeriana var. granulata</name>
    <dbReference type="NCBI Taxonomy" id="110450"/>
    <lineage>
        <taxon>Eukaryota</taxon>
        <taxon>Viridiplantae</taxon>
        <taxon>Streptophyta</taxon>
        <taxon>Embryophyta</taxon>
        <taxon>Tracheophyta</taxon>
        <taxon>Spermatophyta</taxon>
        <taxon>Magnoliopsida</taxon>
        <taxon>Liliopsida</taxon>
        <taxon>Poales</taxon>
        <taxon>Poaceae</taxon>
        <taxon>BOP clade</taxon>
        <taxon>Oryzoideae</taxon>
        <taxon>Oryzeae</taxon>
        <taxon>Oryzinae</taxon>
        <taxon>Oryza</taxon>
        <taxon>Oryza meyeriana</taxon>
    </lineage>
</organism>
<gene>
    <name evidence="2" type="ORF">E2562_023974</name>
</gene>
<dbReference type="GO" id="GO:0006633">
    <property type="term" value="P:fatty acid biosynthetic process"/>
    <property type="evidence" value="ECO:0007669"/>
    <property type="project" value="InterPro"/>
</dbReference>
<dbReference type="AlphaFoldDB" id="A0A6G1C166"/>
<name>A0A6G1C166_9ORYZ</name>
<dbReference type="InterPro" id="IPR013601">
    <property type="entry name" value="FAE1_typ3_polyketide_synth"/>
</dbReference>
<dbReference type="Pfam" id="PF08392">
    <property type="entry name" value="FAE1_CUT1_RppA"/>
    <property type="match status" value="1"/>
</dbReference>
<evidence type="ECO:0000313" key="3">
    <source>
        <dbReference type="Proteomes" id="UP000479710"/>
    </source>
</evidence>
<feature type="domain" description="FAE" evidence="1">
    <location>
        <begin position="1"/>
        <end position="89"/>
    </location>
</feature>
<dbReference type="OrthoDB" id="329835at2759"/>
<evidence type="ECO:0000313" key="2">
    <source>
        <dbReference type="EMBL" id="KAF0893343.1"/>
    </source>
</evidence>
<keyword evidence="3" id="KW-1185">Reference proteome</keyword>
<dbReference type="GO" id="GO:0016747">
    <property type="term" value="F:acyltransferase activity, transferring groups other than amino-acyl groups"/>
    <property type="evidence" value="ECO:0007669"/>
    <property type="project" value="InterPro"/>
</dbReference>